<dbReference type="NCBIfam" id="TIGR00229">
    <property type="entry name" value="sensory_box"/>
    <property type="match status" value="1"/>
</dbReference>
<dbReference type="PROSITE" id="PS50113">
    <property type="entry name" value="PAC"/>
    <property type="match status" value="1"/>
</dbReference>
<dbReference type="SMART" id="SM00267">
    <property type="entry name" value="GGDEF"/>
    <property type="match status" value="1"/>
</dbReference>
<dbReference type="SMART" id="SM00086">
    <property type="entry name" value="PAC"/>
    <property type="match status" value="1"/>
</dbReference>
<evidence type="ECO:0000259" key="8">
    <source>
        <dbReference type="PROSITE" id="PS50113"/>
    </source>
</evidence>
<dbReference type="InterPro" id="IPR035919">
    <property type="entry name" value="EAL_sf"/>
</dbReference>
<dbReference type="FunFam" id="3.30.70.270:FF:000001">
    <property type="entry name" value="Diguanylate cyclase domain protein"/>
    <property type="match status" value="1"/>
</dbReference>
<accession>A0A9E8HV96</accession>
<keyword evidence="12" id="KW-1185">Reference proteome</keyword>
<name>A0A9E8HV96_9ALTE</name>
<evidence type="ECO:0000259" key="7">
    <source>
        <dbReference type="PROSITE" id="PS50112"/>
    </source>
</evidence>
<reference evidence="11" key="1">
    <citation type="submission" date="2022-07" db="EMBL/GenBank/DDBJ databases">
        <title>Alkalimarinus sp. nov., isolated from gut of a Alitta virens.</title>
        <authorList>
            <person name="Yang A.I."/>
            <person name="Shin N.-R."/>
        </authorList>
    </citation>
    <scope>NUCLEOTIDE SEQUENCE</scope>
    <source>
        <strain evidence="11">FA028</strain>
    </source>
</reference>
<evidence type="ECO:0000259" key="10">
    <source>
        <dbReference type="PROSITE" id="PS50887"/>
    </source>
</evidence>
<dbReference type="Pfam" id="PF00563">
    <property type="entry name" value="EAL"/>
    <property type="match status" value="1"/>
</dbReference>
<comment type="cofactor">
    <cofactor evidence="1">
        <name>Mg(2+)</name>
        <dbReference type="ChEBI" id="CHEBI:18420"/>
    </cofactor>
</comment>
<protein>
    <recommendedName>
        <fullName evidence="2">cyclic-guanylate-specific phosphodiesterase</fullName>
        <ecNumber evidence="2">3.1.4.52</ecNumber>
    </recommendedName>
</protein>
<evidence type="ECO:0000313" key="12">
    <source>
        <dbReference type="Proteomes" id="UP001164472"/>
    </source>
</evidence>
<evidence type="ECO:0000313" key="11">
    <source>
        <dbReference type="EMBL" id="UZW76394.1"/>
    </source>
</evidence>
<dbReference type="InterPro" id="IPR052155">
    <property type="entry name" value="Biofilm_reg_signaling"/>
</dbReference>
<dbReference type="InterPro" id="IPR000700">
    <property type="entry name" value="PAS-assoc_C"/>
</dbReference>
<dbReference type="InterPro" id="IPR000014">
    <property type="entry name" value="PAS"/>
</dbReference>
<dbReference type="Pfam" id="PF13426">
    <property type="entry name" value="PAS_9"/>
    <property type="match status" value="1"/>
</dbReference>
<dbReference type="SUPFAM" id="SSF55785">
    <property type="entry name" value="PYP-like sensor domain (PAS domain)"/>
    <property type="match status" value="1"/>
</dbReference>
<feature type="chain" id="PRO_5038564822" description="cyclic-guanylate-specific phosphodiesterase" evidence="6">
    <location>
        <begin position="26"/>
        <end position="640"/>
    </location>
</feature>
<dbReference type="Gene3D" id="3.30.70.270">
    <property type="match status" value="1"/>
</dbReference>
<dbReference type="PANTHER" id="PTHR44757:SF2">
    <property type="entry name" value="BIOFILM ARCHITECTURE MAINTENANCE PROTEIN MBAA"/>
    <property type="match status" value="1"/>
</dbReference>
<feature type="domain" description="PAC" evidence="8">
    <location>
        <begin position="154"/>
        <end position="208"/>
    </location>
</feature>
<dbReference type="InterPro" id="IPR043128">
    <property type="entry name" value="Rev_trsase/Diguanyl_cyclase"/>
</dbReference>
<evidence type="ECO:0000259" key="9">
    <source>
        <dbReference type="PROSITE" id="PS50883"/>
    </source>
</evidence>
<dbReference type="InterPro" id="IPR001610">
    <property type="entry name" value="PAC"/>
</dbReference>
<evidence type="ECO:0000256" key="4">
    <source>
        <dbReference type="ARBA" id="ARBA00051114"/>
    </source>
</evidence>
<dbReference type="RefSeq" id="WP_251811863.1">
    <property type="nucleotide sequence ID" value="NZ_CP101527.1"/>
</dbReference>
<keyword evidence="6" id="KW-0732">Signal</keyword>
<dbReference type="PROSITE" id="PS50887">
    <property type="entry name" value="GGDEF"/>
    <property type="match status" value="1"/>
</dbReference>
<keyword evidence="3" id="KW-0973">c-di-GMP</keyword>
<keyword evidence="5" id="KW-1133">Transmembrane helix</keyword>
<organism evidence="11 12">
    <name type="scientific">Alkalimarinus sediminis</name>
    <dbReference type="NCBI Taxonomy" id="1632866"/>
    <lineage>
        <taxon>Bacteria</taxon>
        <taxon>Pseudomonadati</taxon>
        <taxon>Pseudomonadota</taxon>
        <taxon>Gammaproteobacteria</taxon>
        <taxon>Alteromonadales</taxon>
        <taxon>Alteromonadaceae</taxon>
        <taxon>Alkalimarinus</taxon>
    </lineage>
</organism>
<dbReference type="InterPro" id="IPR000160">
    <property type="entry name" value="GGDEF_dom"/>
</dbReference>
<feature type="domain" description="EAL" evidence="9">
    <location>
        <begin position="382"/>
        <end position="636"/>
    </location>
</feature>
<keyword evidence="5" id="KW-0472">Membrane</keyword>
<dbReference type="GO" id="GO:0071111">
    <property type="term" value="F:cyclic-guanylate-specific phosphodiesterase activity"/>
    <property type="evidence" value="ECO:0007669"/>
    <property type="project" value="UniProtKB-EC"/>
</dbReference>
<dbReference type="Proteomes" id="UP001164472">
    <property type="component" value="Chromosome"/>
</dbReference>
<feature type="domain" description="PAS" evidence="7">
    <location>
        <begin position="83"/>
        <end position="129"/>
    </location>
</feature>
<evidence type="ECO:0000256" key="2">
    <source>
        <dbReference type="ARBA" id="ARBA00012282"/>
    </source>
</evidence>
<dbReference type="EC" id="3.1.4.52" evidence="2"/>
<dbReference type="Pfam" id="PF00990">
    <property type="entry name" value="GGDEF"/>
    <property type="match status" value="1"/>
</dbReference>
<feature type="signal peptide" evidence="6">
    <location>
        <begin position="1"/>
        <end position="25"/>
    </location>
</feature>
<feature type="transmembrane region" description="Helical" evidence="5">
    <location>
        <begin position="43"/>
        <end position="64"/>
    </location>
</feature>
<comment type="catalytic activity">
    <reaction evidence="4">
        <text>3',3'-c-di-GMP + H2O = 5'-phosphoguanylyl(3'-&gt;5')guanosine + H(+)</text>
        <dbReference type="Rhea" id="RHEA:24902"/>
        <dbReference type="ChEBI" id="CHEBI:15377"/>
        <dbReference type="ChEBI" id="CHEBI:15378"/>
        <dbReference type="ChEBI" id="CHEBI:58754"/>
        <dbReference type="ChEBI" id="CHEBI:58805"/>
        <dbReference type="EC" id="3.1.4.52"/>
    </reaction>
    <physiologicalReaction direction="left-to-right" evidence="4">
        <dbReference type="Rhea" id="RHEA:24903"/>
    </physiologicalReaction>
</comment>
<dbReference type="Gene3D" id="3.20.20.450">
    <property type="entry name" value="EAL domain"/>
    <property type="match status" value="1"/>
</dbReference>
<evidence type="ECO:0000256" key="3">
    <source>
        <dbReference type="ARBA" id="ARBA00022636"/>
    </source>
</evidence>
<proteinExistence type="predicted"/>
<dbReference type="EMBL" id="CP101527">
    <property type="protein sequence ID" value="UZW76394.1"/>
    <property type="molecule type" value="Genomic_DNA"/>
</dbReference>
<dbReference type="InterPro" id="IPR001633">
    <property type="entry name" value="EAL_dom"/>
</dbReference>
<dbReference type="PROSITE" id="PS50112">
    <property type="entry name" value="PAS"/>
    <property type="match status" value="1"/>
</dbReference>
<dbReference type="FunFam" id="3.20.20.450:FF:000001">
    <property type="entry name" value="Cyclic di-GMP phosphodiesterase yahA"/>
    <property type="match status" value="1"/>
</dbReference>
<evidence type="ECO:0000256" key="6">
    <source>
        <dbReference type="SAM" id="SignalP"/>
    </source>
</evidence>
<dbReference type="AlphaFoldDB" id="A0A9E8HV96"/>
<dbReference type="KEGG" id="asem:NNL22_07345"/>
<dbReference type="SUPFAM" id="SSF141868">
    <property type="entry name" value="EAL domain-like"/>
    <property type="match status" value="1"/>
</dbReference>
<keyword evidence="5" id="KW-0812">Transmembrane</keyword>
<evidence type="ECO:0000256" key="5">
    <source>
        <dbReference type="SAM" id="Phobius"/>
    </source>
</evidence>
<dbReference type="InterPro" id="IPR035965">
    <property type="entry name" value="PAS-like_dom_sf"/>
</dbReference>
<gene>
    <name evidence="11" type="ORF">NNL22_07345</name>
</gene>
<dbReference type="CDD" id="cd01948">
    <property type="entry name" value="EAL"/>
    <property type="match status" value="1"/>
</dbReference>
<dbReference type="PANTHER" id="PTHR44757">
    <property type="entry name" value="DIGUANYLATE CYCLASE DGCP"/>
    <property type="match status" value="1"/>
</dbReference>
<evidence type="ECO:0000256" key="1">
    <source>
        <dbReference type="ARBA" id="ARBA00001946"/>
    </source>
</evidence>
<dbReference type="SUPFAM" id="SSF55073">
    <property type="entry name" value="Nucleotide cyclase"/>
    <property type="match status" value="1"/>
</dbReference>
<dbReference type="PROSITE" id="PS50883">
    <property type="entry name" value="EAL"/>
    <property type="match status" value="1"/>
</dbReference>
<dbReference type="SMART" id="SM00091">
    <property type="entry name" value="PAS"/>
    <property type="match status" value="1"/>
</dbReference>
<dbReference type="Gene3D" id="3.30.450.20">
    <property type="entry name" value="PAS domain"/>
    <property type="match status" value="1"/>
</dbReference>
<feature type="domain" description="GGDEF" evidence="10">
    <location>
        <begin position="240"/>
        <end position="373"/>
    </location>
</feature>
<dbReference type="NCBIfam" id="TIGR00254">
    <property type="entry name" value="GGDEF"/>
    <property type="match status" value="1"/>
</dbReference>
<dbReference type="SMART" id="SM00052">
    <property type="entry name" value="EAL"/>
    <property type="match status" value="1"/>
</dbReference>
<sequence>MFKHPIKRFAAYVVLLICSAPLTSAVADITPSAVMATDNDSLAVKLIASAFIAVLFGLLCLILIRLNLKLQQNISQREETELSLTKLSSAVTNSGASIAITNTHGTIEYVNEKFCELTGYSQEYVLGRSIDILGLTRFPDGEEVPTWNMSCLRDNWKGDLLSHRKDGSQFWCATTISAVYDKYQSITSYIVSGIDITELKETNSAMEQLALFDVLTGLANRRLFIDRMGQSIAASQRRNTIAALLFLDLDQFKRINDTLGHDAGDELLLIVAERLKSCVRAQDTVARLGGDEFTILLNDINDVQSITHIANQILKDLKEPIMLGKHEVIISTSIGITLTPNDSQDVDSLMKNADLALYHAKERGRDGYYFFTEELNTKALKLLHIEQELRHALQMDEFSIVYQPQVCLKTGSISSIEALIRWNHPVRGEVAPDEFIAIAEETGLIVQIGEWVLKNACMQTQMLQQLTGQPIRVAVNLSSRQFSDPNLETIIEEVLVETGIDPTYLELEVTESMLMDDIDKVIQQLNRIKSAGITITIDDFGSGYSSLSYLKRLPVDILKVDREFVRDIPDDLNDMEITSAIIAIAHKLNLKVIAEGVENIDQRDFLVINKCDYAQGYYFSRPLTFEDLYSFFTAGQLKSA</sequence>
<dbReference type="CDD" id="cd01949">
    <property type="entry name" value="GGDEF"/>
    <property type="match status" value="1"/>
</dbReference>
<dbReference type="GO" id="GO:0071732">
    <property type="term" value="P:cellular response to nitric oxide"/>
    <property type="evidence" value="ECO:0007669"/>
    <property type="project" value="UniProtKB-ARBA"/>
</dbReference>
<dbReference type="CDD" id="cd00130">
    <property type="entry name" value="PAS"/>
    <property type="match status" value="1"/>
</dbReference>
<dbReference type="InterPro" id="IPR029787">
    <property type="entry name" value="Nucleotide_cyclase"/>
</dbReference>